<proteinExistence type="predicted"/>
<evidence type="ECO:0008006" key="3">
    <source>
        <dbReference type="Google" id="ProtNLM"/>
    </source>
</evidence>
<dbReference type="InterPro" id="IPR036397">
    <property type="entry name" value="RNaseH_sf"/>
</dbReference>
<dbReference type="GO" id="GO:0003676">
    <property type="term" value="F:nucleic acid binding"/>
    <property type="evidence" value="ECO:0007669"/>
    <property type="project" value="InterPro"/>
</dbReference>
<dbReference type="Proteomes" id="UP000765509">
    <property type="component" value="Unassembled WGS sequence"/>
</dbReference>
<evidence type="ECO:0000313" key="2">
    <source>
        <dbReference type="Proteomes" id="UP000765509"/>
    </source>
</evidence>
<name>A0A9Q3BZM9_9BASI</name>
<dbReference type="SUPFAM" id="SSF53098">
    <property type="entry name" value="Ribonuclease H-like"/>
    <property type="match status" value="1"/>
</dbReference>
<dbReference type="AlphaFoldDB" id="A0A9Q3BZM9"/>
<dbReference type="OrthoDB" id="2273864at2759"/>
<evidence type="ECO:0000313" key="1">
    <source>
        <dbReference type="EMBL" id="MBW0473610.1"/>
    </source>
</evidence>
<comment type="caution">
    <text evidence="1">The sequence shown here is derived from an EMBL/GenBank/DDBJ whole genome shotgun (WGS) entry which is preliminary data.</text>
</comment>
<accession>A0A9Q3BZM9</accession>
<gene>
    <name evidence="1" type="ORF">O181_013325</name>
</gene>
<dbReference type="InterPro" id="IPR050951">
    <property type="entry name" value="Retrovirus_Pol_polyprotein"/>
</dbReference>
<keyword evidence="2" id="KW-1185">Reference proteome</keyword>
<dbReference type="EMBL" id="AVOT02003462">
    <property type="protein sequence ID" value="MBW0473610.1"/>
    <property type="molecule type" value="Genomic_DNA"/>
</dbReference>
<dbReference type="PANTHER" id="PTHR37984">
    <property type="entry name" value="PROTEIN CBG26694"/>
    <property type="match status" value="1"/>
</dbReference>
<dbReference type="Gene3D" id="3.30.420.10">
    <property type="entry name" value="Ribonuclease H-like superfamily/Ribonuclease H"/>
    <property type="match status" value="1"/>
</dbReference>
<reference evidence="1" key="1">
    <citation type="submission" date="2021-03" db="EMBL/GenBank/DDBJ databases">
        <title>Draft genome sequence of rust myrtle Austropuccinia psidii MF-1, a brazilian biotype.</title>
        <authorList>
            <person name="Quecine M.C."/>
            <person name="Pachon D.M.R."/>
            <person name="Bonatelli M.L."/>
            <person name="Correr F.H."/>
            <person name="Franceschini L.M."/>
            <person name="Leite T.F."/>
            <person name="Margarido G.R.A."/>
            <person name="Almeida C.A."/>
            <person name="Ferrarezi J.A."/>
            <person name="Labate C.A."/>
        </authorList>
    </citation>
    <scope>NUCLEOTIDE SEQUENCE</scope>
    <source>
        <strain evidence="1">MF-1</strain>
    </source>
</reference>
<protein>
    <recommendedName>
        <fullName evidence="3">Integrase catalytic domain-containing protein</fullName>
    </recommendedName>
</protein>
<dbReference type="InterPro" id="IPR012337">
    <property type="entry name" value="RNaseH-like_sf"/>
</dbReference>
<dbReference type="PANTHER" id="PTHR37984:SF5">
    <property type="entry name" value="PROTEIN NYNRIN-LIKE"/>
    <property type="match status" value="1"/>
</dbReference>
<organism evidence="1 2">
    <name type="scientific">Austropuccinia psidii MF-1</name>
    <dbReference type="NCBI Taxonomy" id="1389203"/>
    <lineage>
        <taxon>Eukaryota</taxon>
        <taxon>Fungi</taxon>
        <taxon>Dikarya</taxon>
        <taxon>Basidiomycota</taxon>
        <taxon>Pucciniomycotina</taxon>
        <taxon>Pucciniomycetes</taxon>
        <taxon>Pucciniales</taxon>
        <taxon>Sphaerophragmiaceae</taxon>
        <taxon>Austropuccinia</taxon>
    </lineage>
</organism>
<sequence length="154" mass="17648">MIQIQEPKSPWERAHMDWETAIPSRVDRSFNASLVLVHNYRKAPMLLPCYKDGTNINIAIIIWNKVISHTGLFQNIISDRDPKSTSALGTNLHKLFGTRLSFSTAFNPHTDIIAQKMIQTLREMIRRFCAYGLEFKDADGFTLDWCTIIPAPEL</sequence>